<protein>
    <submittedName>
        <fullName evidence="2">Uncharacterized protein</fullName>
    </submittedName>
</protein>
<proteinExistence type="predicted"/>
<organism evidence="2 3">
    <name type="scientific">Stentor coeruleus</name>
    <dbReference type="NCBI Taxonomy" id="5963"/>
    <lineage>
        <taxon>Eukaryota</taxon>
        <taxon>Sar</taxon>
        <taxon>Alveolata</taxon>
        <taxon>Ciliophora</taxon>
        <taxon>Postciliodesmatophora</taxon>
        <taxon>Heterotrichea</taxon>
        <taxon>Heterotrichida</taxon>
        <taxon>Stentoridae</taxon>
        <taxon>Stentor</taxon>
    </lineage>
</organism>
<name>A0A1R2C546_9CILI</name>
<dbReference type="Proteomes" id="UP000187209">
    <property type="component" value="Unassembled WGS sequence"/>
</dbReference>
<accession>A0A1R2C546</accession>
<sequence>MFILLLISFGLASKPKVIQELGEIILFQSESLSLNLYDYFEGNYLKFSSNSTSLKLPGKPQLQSKEYIPYPFFKLSKPTKSSFLIWSFFDTTFLLDFHNTTLYLYTISKITQSLVIYNEYNINYTIEQVVSWSYNDLFRIFILTHDGMNRVFLLHPAQNFTTQLEMWDVRYFQDLKSCSIENSKFVPFLGKLYEDWGLVLIYDMSNPLKPQVYQVLQSLNNIPEERIMPIEIKAFPVPITNLSFVILDQNYGLRFYMHDAHMFQAYSKINLTHFGCLSTLDVFTNDFYEAINQGIIVFAVGACYGLVTVDYYSMLPMFFIKGMTNIGFLTGVKGLDVINDIYFIELKSNALMIVQDTINSQDSLYNLDLLSSIQGYSEYAKWKIIPSIDCYLYIRSDADGIKVYNLTFEIPNFNITQENGNQGVKIKATDECNESASITYYVKQLNSINTIEYLDEYKKSKYKNIIIQVIFEGFSQTIDFDVYEYVSGRNLSFSFKLIPTKYLVNITARDFDKVTYKERKYFNNICGHAIVADTFMALIGTNYISIVDKFSMKQRFEYIFESLTCFSLYYDSLFYSYLNNSKAHLAVFSESNTQIIRINTPCAQIQVTDKYLICSSLNFLRVYTIDSHIYTLFHTYTTAQILETNEYIKFIAASNIESQEYSSYLYILTSLYKILMINLDTLIPGNTLLTKSKTIIVINSYKIYATPLQLYILTSNTIEIYSHEMYFVKSIPFESSPLNAYLLKDFLFIQTENNDLVILDGLQTTLNSYFSEMTIHDSCVFSCAWIEDGQSMFGFLCIDDNFYQYFDIYESKCPGVYLDEPCLMVLPFDIVLIDPKTMNNGMYYVYGSVIVDNPYDKKSLNITFELIVYGQAVMIHQEDNFKNRSIDYNSGFSLDMLNVFSGNNMELTLMLNDNEMPPISTTVDPIYLLPNLFITSSYEDLDEKYTSLLSISNFPLIMASTESGKLVIFNGLEADYKQNNMTKFRSFNVSNYIGKNGVCNSIQYVSFKNYVSLIVASCHYTKYSNYYSKSINTVKSSYQNILVFWHLDQDSWDILQLDIISLDFEPQFLQVVTNNNVNFSVFLINSINKFEIPTYSNNFIKRISFSWAGQYVIQTDSEVINFYSLDLNYFYATSIDGIYQKNNLFIMVADYWYGVYILKVENGKSNIYATIPAYKNDPIISIGVVYKQMYTVSISGILVTYLLNIDILPKFSMKRYQFTTEDYIISSFPSSISFSSDFHGQYLTYPVVYGDNKLFYRIVDLSASFTSFLIRDIHFGDKENYGFQIFSYTSVFVGSDRIVFIKEKSEIVCYMISEYFLKVVDMNDEYYEDMYKQWGENKFKVSVKAKNNNNEVETDVIYLKIDRDQDDNHGSVSTPVWIFIAIAFGILFVLILSVLLVYKMIFRKKRNTVDHFEPVNIINKSILSSISG</sequence>
<keyword evidence="1" id="KW-1133">Transmembrane helix</keyword>
<keyword evidence="1" id="KW-0472">Membrane</keyword>
<evidence type="ECO:0000313" key="2">
    <source>
        <dbReference type="EMBL" id="OMJ84055.1"/>
    </source>
</evidence>
<evidence type="ECO:0000256" key="1">
    <source>
        <dbReference type="SAM" id="Phobius"/>
    </source>
</evidence>
<keyword evidence="1" id="KW-0812">Transmembrane</keyword>
<keyword evidence="3" id="KW-1185">Reference proteome</keyword>
<reference evidence="2 3" key="1">
    <citation type="submission" date="2016-11" db="EMBL/GenBank/DDBJ databases">
        <title>The macronuclear genome of Stentor coeruleus: a giant cell with tiny introns.</title>
        <authorList>
            <person name="Slabodnick M."/>
            <person name="Ruby J.G."/>
            <person name="Reiff S.B."/>
            <person name="Swart E.C."/>
            <person name="Gosai S."/>
            <person name="Prabakaran S."/>
            <person name="Witkowska E."/>
            <person name="Larue G.E."/>
            <person name="Fisher S."/>
            <person name="Freeman R.M."/>
            <person name="Gunawardena J."/>
            <person name="Chu W."/>
            <person name="Stover N.A."/>
            <person name="Gregory B.D."/>
            <person name="Nowacki M."/>
            <person name="Derisi J."/>
            <person name="Roy S.W."/>
            <person name="Marshall W.F."/>
            <person name="Sood P."/>
        </authorList>
    </citation>
    <scope>NUCLEOTIDE SEQUENCE [LARGE SCALE GENOMIC DNA]</scope>
    <source>
        <strain evidence="2">WM001</strain>
    </source>
</reference>
<evidence type="ECO:0000313" key="3">
    <source>
        <dbReference type="Proteomes" id="UP000187209"/>
    </source>
</evidence>
<feature type="transmembrane region" description="Helical" evidence="1">
    <location>
        <begin position="1376"/>
        <end position="1398"/>
    </location>
</feature>
<gene>
    <name evidence="2" type="ORF">SteCoe_14866</name>
</gene>
<comment type="caution">
    <text evidence="2">The sequence shown here is derived from an EMBL/GenBank/DDBJ whole genome shotgun (WGS) entry which is preliminary data.</text>
</comment>
<dbReference type="EMBL" id="MPUH01000281">
    <property type="protein sequence ID" value="OMJ84055.1"/>
    <property type="molecule type" value="Genomic_DNA"/>
</dbReference>